<evidence type="ECO:0000313" key="3">
    <source>
        <dbReference type="EMBL" id="GAT20816.1"/>
    </source>
</evidence>
<reference evidence="2" key="3">
    <citation type="submission" date="2021-01" db="EMBL/GenBank/DDBJ databases">
        <authorList>
            <consortium name="Aspergillus luchuensis mut. kawachii IFO 4304 genome sequencing consortium"/>
            <person name="Kazuki M."/>
            <person name="Futagami T."/>
        </authorList>
    </citation>
    <scope>NUCLEOTIDE SEQUENCE</scope>
    <source>
        <strain evidence="2">IFO 4308</strain>
    </source>
</reference>
<reference evidence="4" key="2">
    <citation type="submission" date="2016-02" db="EMBL/GenBank/DDBJ databases">
        <title>Genome sequencing of Aspergillus luchuensis NBRC 4314.</title>
        <authorList>
            <person name="Yamada O."/>
        </authorList>
    </citation>
    <scope>NUCLEOTIDE SEQUENCE [LARGE SCALE GENOMIC DNA]</scope>
    <source>
        <strain evidence="4">RIB 2604</strain>
    </source>
</reference>
<reference evidence="2" key="4">
    <citation type="submission" date="2021-02" db="EMBL/GenBank/DDBJ databases">
        <title>Aspergillus luchuensis mut. kawachii IFO 4304 genome sequence.</title>
        <authorList>
            <person name="Mori K."/>
            <person name="Kadooka C."/>
            <person name="Goto M."/>
            <person name="Futagami T."/>
        </authorList>
    </citation>
    <scope>NUCLEOTIDE SEQUENCE</scope>
    <source>
        <strain evidence="2">IFO 4308</strain>
    </source>
</reference>
<evidence type="ECO:0000256" key="1">
    <source>
        <dbReference type="SAM" id="MobiDB-lite"/>
    </source>
</evidence>
<sequence length="216" mass="23944">MTPENIVSGGSHQASGPLAKSGYLSEQALILLIFLRQLVFHLMLQHLLHSLISIIRFYARSSRPRLNAGRSYTNTSRTATCINAAVLIYSATNYLSYAKRLEFRTAQRQLHEKGAFVRADGVVLDLTEADKNQRASIQKKAEKEAKQQAKPAKSDALKQRADTDHDTPTVPAKKRRIPAITTPVPTREPLNQTPSLPPSLPSQPIQTSYTPAHARL</sequence>
<dbReference type="GeneID" id="64959898"/>
<dbReference type="Proteomes" id="UP000075230">
    <property type="component" value="Unassembled WGS sequence"/>
</dbReference>
<dbReference type="EMBL" id="BCWF01000008">
    <property type="protein sequence ID" value="GAT20816.1"/>
    <property type="molecule type" value="Genomic_DNA"/>
</dbReference>
<evidence type="ECO:0000313" key="4">
    <source>
        <dbReference type="Proteomes" id="UP000075230"/>
    </source>
</evidence>
<evidence type="ECO:0000313" key="2">
    <source>
        <dbReference type="EMBL" id="BCR98573.1"/>
    </source>
</evidence>
<dbReference type="RefSeq" id="XP_041542339.1">
    <property type="nucleotide sequence ID" value="XM_041688567.1"/>
</dbReference>
<keyword evidence="5" id="KW-1185">Reference proteome</keyword>
<proteinExistence type="predicted"/>
<dbReference type="OrthoDB" id="10359381at2759"/>
<gene>
    <name evidence="2" type="ORF">AKAW2_40256A</name>
    <name evidence="3" type="ORF">RIB2604_00802940</name>
</gene>
<feature type="region of interest" description="Disordered" evidence="1">
    <location>
        <begin position="135"/>
        <end position="216"/>
    </location>
</feature>
<dbReference type="Proteomes" id="UP000661280">
    <property type="component" value="Chromosome 4"/>
</dbReference>
<dbReference type="AlphaFoldDB" id="A0A146F409"/>
<protein>
    <submittedName>
        <fullName evidence="3">Phosphate H+ symporter</fullName>
    </submittedName>
</protein>
<feature type="compositionally biased region" description="Basic and acidic residues" evidence="1">
    <location>
        <begin position="135"/>
        <end position="167"/>
    </location>
</feature>
<dbReference type="KEGG" id="aluc:AKAW2_40256A"/>
<name>A0A146F409_ASPKA</name>
<evidence type="ECO:0000313" key="5">
    <source>
        <dbReference type="Proteomes" id="UP000661280"/>
    </source>
</evidence>
<organism evidence="3 4">
    <name type="scientific">Aspergillus kawachii</name>
    <name type="common">White koji mold</name>
    <name type="synonym">Aspergillus awamori var. kawachi</name>
    <dbReference type="NCBI Taxonomy" id="1069201"/>
    <lineage>
        <taxon>Eukaryota</taxon>
        <taxon>Fungi</taxon>
        <taxon>Dikarya</taxon>
        <taxon>Ascomycota</taxon>
        <taxon>Pezizomycotina</taxon>
        <taxon>Eurotiomycetes</taxon>
        <taxon>Eurotiomycetidae</taxon>
        <taxon>Eurotiales</taxon>
        <taxon>Aspergillaceae</taxon>
        <taxon>Aspergillus</taxon>
        <taxon>Aspergillus subgen. Circumdati</taxon>
    </lineage>
</organism>
<reference evidence="3 4" key="1">
    <citation type="journal article" date="2016" name="DNA Res.">
        <title>Genome sequence of Aspergillus luchuensis NBRC 4314.</title>
        <authorList>
            <person name="Yamada O."/>
            <person name="Machida M."/>
            <person name="Hosoyama A."/>
            <person name="Goto M."/>
            <person name="Takahashi T."/>
            <person name="Futagami T."/>
            <person name="Yamagata Y."/>
            <person name="Takeuchi M."/>
            <person name="Kobayashi T."/>
            <person name="Koike H."/>
            <person name="Abe K."/>
            <person name="Asai K."/>
            <person name="Arita M."/>
            <person name="Fujita N."/>
            <person name="Fukuda K."/>
            <person name="Higa K."/>
            <person name="Horikawa H."/>
            <person name="Ishikawa T."/>
            <person name="Jinno K."/>
            <person name="Kato Y."/>
            <person name="Kirimura K."/>
            <person name="Mizutani O."/>
            <person name="Nakasone K."/>
            <person name="Sano M."/>
            <person name="Shiraishi Y."/>
            <person name="Tsukahara M."/>
            <person name="Gomi K."/>
        </authorList>
    </citation>
    <scope>NUCLEOTIDE SEQUENCE [LARGE SCALE GENOMIC DNA]</scope>
    <source>
        <strain evidence="3 4">RIB 2604</strain>
    </source>
</reference>
<dbReference type="EMBL" id="AP024428">
    <property type="protein sequence ID" value="BCR98573.1"/>
    <property type="molecule type" value="Genomic_DNA"/>
</dbReference>
<accession>A0A146F409</accession>